<protein>
    <submittedName>
        <fullName evidence="2">Uncharacterized protein</fullName>
    </submittedName>
</protein>
<keyword evidence="1" id="KW-0812">Transmembrane</keyword>
<reference evidence="2 3" key="1">
    <citation type="submission" date="2019-12" db="EMBL/GenBank/DDBJ databases">
        <title>Genomic-based taxomic classification of the family Erythrobacteraceae.</title>
        <authorList>
            <person name="Xu L."/>
        </authorList>
    </citation>
    <scope>NUCLEOTIDE SEQUENCE [LARGE SCALE GENOMIC DNA]</scope>
    <source>
        <strain evidence="2 3">MCCC 1K01500</strain>
    </source>
</reference>
<sequence length="155" mass="16657">MSEALRQQVLARANTARGELRKSLPPLQFAEVNDNQVASRVGERAGFEIPSWIWRTMVACYAAFLGLLLAATGGARAGFAIAISAVYVAMFFGTTRAMLRQAPPQPRSPLERPGGLLATIFGPLSRNEVVAQMLVVPFAIVLFGAAVLVVRLAVF</sequence>
<dbReference type="Proteomes" id="UP000433652">
    <property type="component" value="Unassembled WGS sequence"/>
</dbReference>
<evidence type="ECO:0000256" key="1">
    <source>
        <dbReference type="SAM" id="Phobius"/>
    </source>
</evidence>
<keyword evidence="1" id="KW-0472">Membrane</keyword>
<dbReference type="EMBL" id="WTYM01000030">
    <property type="protein sequence ID" value="MXO58669.1"/>
    <property type="molecule type" value="Genomic_DNA"/>
</dbReference>
<organism evidence="2 3">
    <name type="scientific">Croceibacterium salegens</name>
    <dbReference type="NCBI Taxonomy" id="1737568"/>
    <lineage>
        <taxon>Bacteria</taxon>
        <taxon>Pseudomonadati</taxon>
        <taxon>Pseudomonadota</taxon>
        <taxon>Alphaproteobacteria</taxon>
        <taxon>Sphingomonadales</taxon>
        <taxon>Erythrobacteraceae</taxon>
        <taxon>Croceibacterium</taxon>
    </lineage>
</organism>
<feature type="transmembrane region" description="Helical" evidence="1">
    <location>
        <begin position="52"/>
        <end position="71"/>
    </location>
</feature>
<dbReference type="OrthoDB" id="7449199at2"/>
<name>A0A6I4ST07_9SPHN</name>
<evidence type="ECO:0000313" key="2">
    <source>
        <dbReference type="EMBL" id="MXO58669.1"/>
    </source>
</evidence>
<keyword evidence="3" id="KW-1185">Reference proteome</keyword>
<evidence type="ECO:0000313" key="3">
    <source>
        <dbReference type="Proteomes" id="UP000433652"/>
    </source>
</evidence>
<dbReference type="RefSeq" id="WP_159792373.1">
    <property type="nucleotide sequence ID" value="NZ_WTYM01000030.1"/>
</dbReference>
<dbReference type="AlphaFoldDB" id="A0A6I4ST07"/>
<feature type="transmembrane region" description="Helical" evidence="1">
    <location>
        <begin position="77"/>
        <end position="99"/>
    </location>
</feature>
<keyword evidence="1" id="KW-1133">Transmembrane helix</keyword>
<accession>A0A6I4ST07</accession>
<feature type="transmembrane region" description="Helical" evidence="1">
    <location>
        <begin position="134"/>
        <end position="154"/>
    </location>
</feature>
<proteinExistence type="predicted"/>
<gene>
    <name evidence="2" type="ORF">GRI89_03820</name>
</gene>
<comment type="caution">
    <text evidence="2">The sequence shown here is derived from an EMBL/GenBank/DDBJ whole genome shotgun (WGS) entry which is preliminary data.</text>
</comment>